<gene>
    <name evidence="1" type="ORF">DUT91_16485</name>
</gene>
<dbReference type="Proteomes" id="UP000253420">
    <property type="component" value="Unassembled WGS sequence"/>
</dbReference>
<organism evidence="1 2">
    <name type="scientific">Phyllobacterium salinisoli</name>
    <dbReference type="NCBI Taxonomy" id="1899321"/>
    <lineage>
        <taxon>Bacteria</taxon>
        <taxon>Pseudomonadati</taxon>
        <taxon>Pseudomonadota</taxon>
        <taxon>Alphaproteobacteria</taxon>
        <taxon>Hyphomicrobiales</taxon>
        <taxon>Phyllobacteriaceae</taxon>
        <taxon>Phyllobacterium</taxon>
    </lineage>
</organism>
<dbReference type="EMBL" id="QOZG01000007">
    <property type="protein sequence ID" value="RCS22520.1"/>
    <property type="molecule type" value="Genomic_DNA"/>
</dbReference>
<dbReference type="AlphaFoldDB" id="A0A368K3F2"/>
<accession>A0A368K3F2</accession>
<dbReference type="RefSeq" id="WP_114441637.1">
    <property type="nucleotide sequence ID" value="NZ_QOZG01000007.1"/>
</dbReference>
<protein>
    <submittedName>
        <fullName evidence="1">Uncharacterized protein</fullName>
    </submittedName>
</protein>
<reference evidence="1 2" key="1">
    <citation type="submission" date="2018-07" db="EMBL/GenBank/DDBJ databases">
        <title>The draft genome of Phyllobacterium salinisoli.</title>
        <authorList>
            <person name="Liu L."/>
            <person name="Li L."/>
            <person name="Zhang X."/>
            <person name="Liang L."/>
        </authorList>
    </citation>
    <scope>NUCLEOTIDE SEQUENCE [LARGE SCALE GENOMIC DNA]</scope>
    <source>
        <strain evidence="1 2">LLAN61</strain>
    </source>
</reference>
<sequence>MSSDVIEAEIFVGTGTAAVFLSEEPDVDKMGWEELGIQPHRSGPENWGYHEADVFRTWKEKPLGINLVIAQYIDEVRLEIWHLHPDLVVGLGLVQEGDSWFRPQEGWIEGAVWPEMPKAAPPASRYAPSF</sequence>
<keyword evidence="2" id="KW-1185">Reference proteome</keyword>
<proteinExistence type="predicted"/>
<dbReference type="OrthoDB" id="1550479at2"/>
<evidence type="ECO:0000313" key="2">
    <source>
        <dbReference type="Proteomes" id="UP000253420"/>
    </source>
</evidence>
<comment type="caution">
    <text evidence="1">The sequence shown here is derived from an EMBL/GenBank/DDBJ whole genome shotgun (WGS) entry which is preliminary data.</text>
</comment>
<evidence type="ECO:0000313" key="1">
    <source>
        <dbReference type="EMBL" id="RCS22520.1"/>
    </source>
</evidence>
<name>A0A368K3F2_9HYPH</name>